<dbReference type="Proteomes" id="UP000274822">
    <property type="component" value="Unassembled WGS sequence"/>
</dbReference>
<proteinExistence type="predicted"/>
<protein>
    <submittedName>
        <fullName evidence="2">Uncharacterized protein</fullName>
    </submittedName>
</protein>
<evidence type="ECO:0000313" key="2">
    <source>
        <dbReference type="EMBL" id="RUS31637.1"/>
    </source>
</evidence>
<accession>A0A433QPF0</accession>
<evidence type="ECO:0000313" key="3">
    <source>
        <dbReference type="Proteomes" id="UP000274822"/>
    </source>
</evidence>
<gene>
    <name evidence="2" type="ORF">BC938DRAFT_477384</name>
</gene>
<dbReference type="EMBL" id="RBNJ01002743">
    <property type="protein sequence ID" value="RUS31637.1"/>
    <property type="molecule type" value="Genomic_DNA"/>
</dbReference>
<dbReference type="AlphaFoldDB" id="A0A433QPF0"/>
<sequence length="229" mass="24970">MRSGLGCGTGHDAKRRRNHERLPIVVLHERNTNLPLQPFAFPSQPWLHPIQPAAPFSASPSLPLPPAFASSASPTAPVPPVPPSLSSLRPAFSLSLAFPSPLRSLLPPPHPRFPVRASWPFHAASRAAGSTALPSRSAAQSPVAPMRSGRPAPRLRSPAPASAVWLPRASARRRVGGSAPPVRPRGAALERPIQRRRVFRARAGRRRQSTKKWVWRSGMVRCHEPFGRR</sequence>
<feature type="compositionally biased region" description="Low complexity" evidence="1">
    <location>
        <begin position="147"/>
        <end position="161"/>
    </location>
</feature>
<feature type="region of interest" description="Disordered" evidence="1">
    <location>
        <begin position="129"/>
        <end position="161"/>
    </location>
</feature>
<organism evidence="2 3">
    <name type="scientific">Jimgerdemannia flammicorona</name>
    <dbReference type="NCBI Taxonomy" id="994334"/>
    <lineage>
        <taxon>Eukaryota</taxon>
        <taxon>Fungi</taxon>
        <taxon>Fungi incertae sedis</taxon>
        <taxon>Mucoromycota</taxon>
        <taxon>Mucoromycotina</taxon>
        <taxon>Endogonomycetes</taxon>
        <taxon>Endogonales</taxon>
        <taxon>Endogonaceae</taxon>
        <taxon>Jimgerdemannia</taxon>
    </lineage>
</organism>
<evidence type="ECO:0000256" key="1">
    <source>
        <dbReference type="SAM" id="MobiDB-lite"/>
    </source>
</evidence>
<name>A0A433QPF0_9FUNG</name>
<keyword evidence="3" id="KW-1185">Reference proteome</keyword>
<comment type="caution">
    <text evidence="2">The sequence shown here is derived from an EMBL/GenBank/DDBJ whole genome shotgun (WGS) entry which is preliminary data.</text>
</comment>
<reference evidence="2 3" key="1">
    <citation type="journal article" date="2018" name="New Phytol.">
        <title>Phylogenomics of Endogonaceae and evolution of mycorrhizas within Mucoromycota.</title>
        <authorList>
            <person name="Chang Y."/>
            <person name="Desiro A."/>
            <person name="Na H."/>
            <person name="Sandor L."/>
            <person name="Lipzen A."/>
            <person name="Clum A."/>
            <person name="Barry K."/>
            <person name="Grigoriev I.V."/>
            <person name="Martin F.M."/>
            <person name="Stajich J.E."/>
            <person name="Smith M.E."/>
            <person name="Bonito G."/>
            <person name="Spatafora J.W."/>
        </authorList>
    </citation>
    <scope>NUCLEOTIDE SEQUENCE [LARGE SCALE GENOMIC DNA]</scope>
    <source>
        <strain evidence="2 3">AD002</strain>
    </source>
</reference>